<name>A0AAV3RBX8_LITER</name>
<feature type="region of interest" description="Disordered" evidence="1">
    <location>
        <begin position="1"/>
        <end position="25"/>
    </location>
</feature>
<dbReference type="SUPFAM" id="SSF82708">
    <property type="entry name" value="R3H domain"/>
    <property type="match status" value="1"/>
</dbReference>
<dbReference type="PANTHER" id="PTHR32019">
    <property type="entry name" value="R3H DOMAIN-CONTAINING PROTEIN 4"/>
    <property type="match status" value="1"/>
</dbReference>
<dbReference type="GO" id="GO:0003676">
    <property type="term" value="F:nucleic acid binding"/>
    <property type="evidence" value="ECO:0007669"/>
    <property type="project" value="InterPro"/>
</dbReference>
<dbReference type="InterPro" id="IPR025952">
    <property type="entry name" value="R3H-assoc_dom"/>
</dbReference>
<dbReference type="Pfam" id="PF13902">
    <property type="entry name" value="R3H-assoc"/>
    <property type="match status" value="1"/>
</dbReference>
<dbReference type="PANTHER" id="PTHR32019:SF2">
    <property type="entry name" value="R3H DOMAIN-CONTAINING PROTEIN 4"/>
    <property type="match status" value="1"/>
</dbReference>
<accession>A0AAV3RBX8</accession>
<gene>
    <name evidence="3" type="ORF">LIER_26327</name>
</gene>
<dbReference type="Gene3D" id="3.30.1370.50">
    <property type="entry name" value="R3H-like domain"/>
    <property type="match status" value="1"/>
</dbReference>
<organism evidence="3 4">
    <name type="scientific">Lithospermum erythrorhizon</name>
    <name type="common">Purple gromwell</name>
    <name type="synonym">Lithospermum officinale var. erythrorhizon</name>
    <dbReference type="NCBI Taxonomy" id="34254"/>
    <lineage>
        <taxon>Eukaryota</taxon>
        <taxon>Viridiplantae</taxon>
        <taxon>Streptophyta</taxon>
        <taxon>Embryophyta</taxon>
        <taxon>Tracheophyta</taxon>
        <taxon>Spermatophyta</taxon>
        <taxon>Magnoliopsida</taxon>
        <taxon>eudicotyledons</taxon>
        <taxon>Gunneridae</taxon>
        <taxon>Pentapetalae</taxon>
        <taxon>asterids</taxon>
        <taxon>lamiids</taxon>
        <taxon>Boraginales</taxon>
        <taxon>Boraginaceae</taxon>
        <taxon>Boraginoideae</taxon>
        <taxon>Lithospermeae</taxon>
        <taxon>Lithospermum</taxon>
    </lineage>
</organism>
<dbReference type="Proteomes" id="UP001454036">
    <property type="component" value="Unassembled WGS sequence"/>
</dbReference>
<dbReference type="InterPro" id="IPR036867">
    <property type="entry name" value="R3H_dom_sf"/>
</dbReference>
<sequence>MATSDVLQRHLDFDTPQGKNGRSHGSEIEKKIDFLESLTGKVTNRKSRRWLNDRMLMELVPRLDPEEIKGLFAPPPFGDAPPLSAFCLTSGGDCNWDKFRNIDMDKEATIISTGSSSGKHKTKMDSDKLAVLTAWHRVDCRTREALRRSFLCDLIYGYEECIRGFIQESNDGDVLTLNVRDTFHRLLLHGVCEFYNMTSVTVTQTKGSEVLKTTKITKKASSCSADLPNITLCNFLKMTKEGAW</sequence>
<keyword evidence="4" id="KW-1185">Reference proteome</keyword>
<dbReference type="AlphaFoldDB" id="A0AAV3RBX8"/>
<evidence type="ECO:0000313" key="4">
    <source>
        <dbReference type="Proteomes" id="UP001454036"/>
    </source>
</evidence>
<reference evidence="3 4" key="1">
    <citation type="submission" date="2024-01" db="EMBL/GenBank/DDBJ databases">
        <title>The complete chloroplast genome sequence of Lithospermum erythrorhizon: insights into the phylogenetic relationship among Boraginaceae species and the maternal lineages of purple gromwells.</title>
        <authorList>
            <person name="Okada T."/>
            <person name="Watanabe K."/>
        </authorList>
    </citation>
    <scope>NUCLEOTIDE SEQUENCE [LARGE SCALE GENOMIC DNA]</scope>
</reference>
<comment type="caution">
    <text evidence="3">The sequence shown here is derived from an EMBL/GenBank/DDBJ whole genome shotgun (WGS) entry which is preliminary data.</text>
</comment>
<evidence type="ECO:0000256" key="1">
    <source>
        <dbReference type="SAM" id="MobiDB-lite"/>
    </source>
</evidence>
<evidence type="ECO:0000313" key="3">
    <source>
        <dbReference type="EMBL" id="GAA0172517.1"/>
    </source>
</evidence>
<evidence type="ECO:0000259" key="2">
    <source>
        <dbReference type="Pfam" id="PF13902"/>
    </source>
</evidence>
<dbReference type="EMBL" id="BAABME010008168">
    <property type="protein sequence ID" value="GAA0172517.1"/>
    <property type="molecule type" value="Genomic_DNA"/>
</dbReference>
<protein>
    <recommendedName>
        <fullName evidence="2">R3H-associated N-terminal domain-containing protein</fullName>
    </recommendedName>
</protein>
<proteinExistence type="predicted"/>
<dbReference type="InterPro" id="IPR039629">
    <property type="entry name" value="R3HDM4"/>
</dbReference>
<feature type="domain" description="R3H-associated N-terminal" evidence="2">
    <location>
        <begin position="27"/>
        <end position="148"/>
    </location>
</feature>